<organism evidence="1 2">
    <name type="scientific">Streptomyces heilongjiangensis</name>
    <dbReference type="NCBI Taxonomy" id="945052"/>
    <lineage>
        <taxon>Bacteria</taxon>
        <taxon>Bacillati</taxon>
        <taxon>Actinomycetota</taxon>
        <taxon>Actinomycetes</taxon>
        <taxon>Kitasatosporales</taxon>
        <taxon>Streptomycetaceae</taxon>
        <taxon>Streptomyces</taxon>
    </lineage>
</organism>
<evidence type="ECO:0000313" key="2">
    <source>
        <dbReference type="Proteomes" id="UP001596112"/>
    </source>
</evidence>
<gene>
    <name evidence="1" type="ORF">ACFQGO_31725</name>
</gene>
<dbReference type="EMBL" id="JBHSNZ010000030">
    <property type="protein sequence ID" value="MFC5812030.1"/>
    <property type="molecule type" value="Genomic_DNA"/>
</dbReference>
<proteinExistence type="predicted"/>
<name>A0ABW1BFS9_9ACTN</name>
<reference evidence="2" key="1">
    <citation type="journal article" date="2019" name="Int. J. Syst. Evol. Microbiol.">
        <title>The Global Catalogue of Microorganisms (GCM) 10K type strain sequencing project: providing services to taxonomists for standard genome sequencing and annotation.</title>
        <authorList>
            <consortium name="The Broad Institute Genomics Platform"/>
            <consortium name="The Broad Institute Genome Sequencing Center for Infectious Disease"/>
            <person name="Wu L."/>
            <person name="Ma J."/>
        </authorList>
    </citation>
    <scope>NUCLEOTIDE SEQUENCE [LARGE SCALE GENOMIC DNA]</scope>
    <source>
        <strain evidence="2">JCM 9918</strain>
    </source>
</reference>
<comment type="caution">
    <text evidence="1">The sequence shown here is derived from an EMBL/GenBank/DDBJ whole genome shotgun (WGS) entry which is preliminary data.</text>
</comment>
<sequence>MPTVTWWRSAPATWPTCTSTPARHHQARPDISFTATAPSPEAYRLYLDFRHNGTACAAAFTVVAGEATDEEVQ</sequence>
<dbReference type="RefSeq" id="WP_380969076.1">
    <property type="nucleotide sequence ID" value="NZ_JAQOSL010000035.1"/>
</dbReference>
<evidence type="ECO:0000313" key="1">
    <source>
        <dbReference type="EMBL" id="MFC5812030.1"/>
    </source>
</evidence>
<keyword evidence="2" id="KW-1185">Reference proteome</keyword>
<dbReference type="Proteomes" id="UP001596112">
    <property type="component" value="Unassembled WGS sequence"/>
</dbReference>
<accession>A0ABW1BFS9</accession>
<protein>
    <submittedName>
        <fullName evidence="1">Uncharacterized protein</fullName>
    </submittedName>
</protein>